<feature type="compositionally biased region" description="Basic and acidic residues" evidence="9">
    <location>
        <begin position="12"/>
        <end position="21"/>
    </location>
</feature>
<feature type="compositionally biased region" description="Low complexity" evidence="9">
    <location>
        <begin position="905"/>
        <end position="919"/>
    </location>
</feature>
<dbReference type="SMART" id="SM00325">
    <property type="entry name" value="RhoGEF"/>
    <property type="match status" value="1"/>
</dbReference>
<feature type="compositionally biased region" description="Low complexity" evidence="9">
    <location>
        <begin position="132"/>
        <end position="146"/>
    </location>
</feature>
<dbReference type="Pfam" id="PF00621">
    <property type="entry name" value="RhoGEF"/>
    <property type="match status" value="1"/>
</dbReference>
<dbReference type="PANTHER" id="PTHR22834:SF20">
    <property type="entry name" value="SH3 DOMAIN-CONTAINING PROTEIN"/>
    <property type="match status" value="1"/>
</dbReference>
<dbReference type="InterPro" id="IPR000219">
    <property type="entry name" value="DH_dom"/>
</dbReference>
<feature type="compositionally biased region" description="Low complexity" evidence="9">
    <location>
        <begin position="1024"/>
        <end position="1040"/>
    </location>
</feature>
<dbReference type="InterPro" id="IPR035899">
    <property type="entry name" value="DBL_dom_sf"/>
</dbReference>
<evidence type="ECO:0000256" key="1">
    <source>
        <dbReference type="ARBA" id="ARBA00004282"/>
    </source>
</evidence>
<evidence type="ECO:0000259" key="12">
    <source>
        <dbReference type="PROSITE" id="PS51021"/>
    </source>
</evidence>
<feature type="compositionally biased region" description="Low complexity" evidence="9">
    <location>
        <begin position="930"/>
        <end position="940"/>
    </location>
</feature>
<feature type="compositionally biased region" description="Polar residues" evidence="9">
    <location>
        <begin position="186"/>
        <end position="196"/>
    </location>
</feature>
<dbReference type="InterPro" id="IPR027267">
    <property type="entry name" value="AH/BAR_dom_sf"/>
</dbReference>
<dbReference type="PROSITE" id="PS50002">
    <property type="entry name" value="SH3"/>
    <property type="match status" value="1"/>
</dbReference>
<feature type="region of interest" description="Disordered" evidence="9">
    <location>
        <begin position="84"/>
        <end position="398"/>
    </location>
</feature>
<dbReference type="InterPro" id="IPR036028">
    <property type="entry name" value="SH3-like_dom_sf"/>
</dbReference>
<dbReference type="PANTHER" id="PTHR22834">
    <property type="entry name" value="NUCLEAR FUSION PROTEIN FUS2"/>
    <property type="match status" value="1"/>
</dbReference>
<dbReference type="GO" id="GO:0032955">
    <property type="term" value="P:regulation of division septum assembly"/>
    <property type="evidence" value="ECO:0007669"/>
    <property type="project" value="TreeGrafter"/>
</dbReference>
<dbReference type="OrthoDB" id="10256089at2759"/>
<feature type="region of interest" description="Disordered" evidence="9">
    <location>
        <begin position="901"/>
        <end position="998"/>
    </location>
</feature>
<evidence type="ECO:0000256" key="8">
    <source>
        <dbReference type="PROSITE-ProRule" id="PRU00192"/>
    </source>
</evidence>
<evidence type="ECO:0000256" key="3">
    <source>
        <dbReference type="ARBA" id="ARBA00018186"/>
    </source>
</evidence>
<dbReference type="Proteomes" id="UP000726737">
    <property type="component" value="Unassembled WGS sequence"/>
</dbReference>
<dbReference type="GO" id="GO:0035556">
    <property type="term" value="P:intracellular signal transduction"/>
    <property type="evidence" value="ECO:0007669"/>
    <property type="project" value="InterPro"/>
</dbReference>
<evidence type="ECO:0000256" key="5">
    <source>
        <dbReference type="ARBA" id="ARBA00022658"/>
    </source>
</evidence>
<feature type="domain" description="DH" evidence="11">
    <location>
        <begin position="401"/>
        <end position="592"/>
    </location>
</feature>
<feature type="compositionally biased region" description="Polar residues" evidence="9">
    <location>
        <begin position="31"/>
        <end position="51"/>
    </location>
</feature>
<feature type="compositionally biased region" description="Polar residues" evidence="9">
    <location>
        <begin position="116"/>
        <end position="130"/>
    </location>
</feature>
<keyword evidence="6" id="KW-0965">Cell junction</keyword>
<dbReference type="SMART" id="SM00721">
    <property type="entry name" value="BAR"/>
    <property type="match status" value="1"/>
</dbReference>
<proteinExistence type="predicted"/>
<feature type="compositionally biased region" description="Low complexity" evidence="9">
    <location>
        <begin position="93"/>
        <end position="105"/>
    </location>
</feature>
<feature type="compositionally biased region" description="Polar residues" evidence="9">
    <location>
        <begin position="948"/>
        <end position="960"/>
    </location>
</feature>
<keyword evidence="14" id="KW-1185">Reference proteome</keyword>
<dbReference type="GO" id="GO:0005795">
    <property type="term" value="C:Golgi stack"/>
    <property type="evidence" value="ECO:0007669"/>
    <property type="project" value="UniProtKB-SubCell"/>
</dbReference>
<feature type="compositionally biased region" description="Low complexity" evidence="9">
    <location>
        <begin position="252"/>
        <end position="272"/>
    </location>
</feature>
<evidence type="ECO:0000256" key="2">
    <source>
        <dbReference type="ARBA" id="ARBA00004348"/>
    </source>
</evidence>
<dbReference type="InterPro" id="IPR004148">
    <property type="entry name" value="BAR_dom"/>
</dbReference>
<feature type="compositionally biased region" description="Polar residues" evidence="9">
    <location>
        <begin position="377"/>
        <end position="387"/>
    </location>
</feature>
<dbReference type="SMART" id="SM00326">
    <property type="entry name" value="SH3"/>
    <property type="match status" value="1"/>
</dbReference>
<dbReference type="GO" id="GO:0005085">
    <property type="term" value="F:guanyl-nucleotide exchange factor activity"/>
    <property type="evidence" value="ECO:0007669"/>
    <property type="project" value="UniProtKB-KW"/>
</dbReference>
<dbReference type="PROSITE" id="PS00741">
    <property type="entry name" value="DH_1"/>
    <property type="match status" value="1"/>
</dbReference>
<organism evidence="13 14">
    <name type="scientific">Mortierella polycephala</name>
    <dbReference type="NCBI Taxonomy" id="41804"/>
    <lineage>
        <taxon>Eukaryota</taxon>
        <taxon>Fungi</taxon>
        <taxon>Fungi incertae sedis</taxon>
        <taxon>Mucoromycota</taxon>
        <taxon>Mortierellomycotina</taxon>
        <taxon>Mortierellomycetes</taxon>
        <taxon>Mortierellales</taxon>
        <taxon>Mortierellaceae</taxon>
        <taxon>Mortierella</taxon>
    </lineage>
</organism>
<comment type="caution">
    <text evidence="13">The sequence shown here is derived from an EMBL/GenBank/DDBJ whole genome shotgun (WGS) entry which is preliminary data.</text>
</comment>
<dbReference type="Pfam" id="PF03114">
    <property type="entry name" value="BAR"/>
    <property type="match status" value="1"/>
</dbReference>
<dbReference type="GO" id="GO:0031991">
    <property type="term" value="P:regulation of actomyosin contractile ring contraction"/>
    <property type="evidence" value="ECO:0007669"/>
    <property type="project" value="TreeGrafter"/>
</dbReference>
<dbReference type="CDD" id="cd00174">
    <property type="entry name" value="SH3"/>
    <property type="match status" value="1"/>
</dbReference>
<dbReference type="InterPro" id="IPR001452">
    <property type="entry name" value="SH3_domain"/>
</dbReference>
<evidence type="ECO:0000256" key="9">
    <source>
        <dbReference type="SAM" id="MobiDB-lite"/>
    </source>
</evidence>
<evidence type="ECO:0000256" key="7">
    <source>
        <dbReference type="ARBA" id="ARBA00032587"/>
    </source>
</evidence>
<feature type="region of interest" description="Disordered" evidence="9">
    <location>
        <begin position="1"/>
        <end position="64"/>
    </location>
</feature>
<dbReference type="Gene3D" id="1.20.1270.60">
    <property type="entry name" value="Arfaptin homology (AH) domain/BAR domain"/>
    <property type="match status" value="1"/>
</dbReference>
<dbReference type="AlphaFoldDB" id="A0A9P6Q0A8"/>
<dbReference type="Pfam" id="PF00018">
    <property type="entry name" value="SH3_1"/>
    <property type="match status" value="1"/>
</dbReference>
<reference evidence="13" key="1">
    <citation type="journal article" date="2020" name="Fungal Divers.">
        <title>Resolving the Mortierellaceae phylogeny through synthesis of multi-gene phylogenetics and phylogenomics.</title>
        <authorList>
            <person name="Vandepol N."/>
            <person name="Liber J."/>
            <person name="Desiro A."/>
            <person name="Na H."/>
            <person name="Kennedy M."/>
            <person name="Barry K."/>
            <person name="Grigoriev I.V."/>
            <person name="Miller A.N."/>
            <person name="O'Donnell K."/>
            <person name="Stajich J.E."/>
            <person name="Bonito G."/>
        </authorList>
    </citation>
    <scope>NUCLEOTIDE SEQUENCE</scope>
    <source>
        <strain evidence="13">KOD948</strain>
    </source>
</reference>
<feature type="compositionally biased region" description="Polar residues" evidence="9">
    <location>
        <begin position="159"/>
        <end position="178"/>
    </location>
</feature>
<evidence type="ECO:0000259" key="10">
    <source>
        <dbReference type="PROSITE" id="PS50002"/>
    </source>
</evidence>
<dbReference type="EMBL" id="JAAAJA010000250">
    <property type="protein sequence ID" value="KAG0257678.1"/>
    <property type="molecule type" value="Genomic_DNA"/>
</dbReference>
<dbReference type="SUPFAM" id="SSF48065">
    <property type="entry name" value="DBL homology domain (DH-domain)"/>
    <property type="match status" value="1"/>
</dbReference>
<evidence type="ECO:0000256" key="6">
    <source>
        <dbReference type="ARBA" id="ARBA00022949"/>
    </source>
</evidence>
<dbReference type="InterPro" id="IPR051492">
    <property type="entry name" value="Dynamin-Rho_GEF"/>
</dbReference>
<dbReference type="CDD" id="cd00160">
    <property type="entry name" value="RhoGEF"/>
    <property type="match status" value="1"/>
</dbReference>
<protein>
    <recommendedName>
        <fullName evidence="3">Dynamin-binding protein</fullName>
    </recommendedName>
    <alternativeName>
        <fullName evidence="7">Scaffold protein Tuba</fullName>
    </alternativeName>
</protein>
<dbReference type="Gene3D" id="2.30.30.40">
    <property type="entry name" value="SH3 Domains"/>
    <property type="match status" value="1"/>
</dbReference>
<feature type="compositionally biased region" description="Low complexity" evidence="9">
    <location>
        <begin position="208"/>
        <end position="217"/>
    </location>
</feature>
<dbReference type="PROSITE" id="PS50010">
    <property type="entry name" value="DH_2"/>
    <property type="match status" value="1"/>
</dbReference>
<keyword evidence="5" id="KW-0344">Guanine-nucleotide releasing factor</keyword>
<evidence type="ECO:0000313" key="14">
    <source>
        <dbReference type="Proteomes" id="UP000726737"/>
    </source>
</evidence>
<feature type="compositionally biased region" description="Pro residues" evidence="9">
    <location>
        <begin position="294"/>
        <end position="305"/>
    </location>
</feature>
<feature type="domain" description="BAR" evidence="12">
    <location>
        <begin position="630"/>
        <end position="847"/>
    </location>
</feature>
<dbReference type="SUPFAM" id="SSF50044">
    <property type="entry name" value="SH3-domain"/>
    <property type="match status" value="1"/>
</dbReference>
<name>A0A9P6Q0A8_9FUNG</name>
<keyword evidence="4 8" id="KW-0728">SH3 domain</keyword>
<dbReference type="PROSITE" id="PS51021">
    <property type="entry name" value="BAR"/>
    <property type="match status" value="1"/>
</dbReference>
<evidence type="ECO:0000259" key="11">
    <source>
        <dbReference type="PROSITE" id="PS50010"/>
    </source>
</evidence>
<sequence length="1119" mass="123550">MSFSDTQFLARGRSDGVEKKAPPPIKPKPSLLTSASVETSSSTYVNANGPSQRPIVTVTDNGVPTSSSFGDLKRAFERQQNNAPLFMGGVNAGGTKASATASFGSGSSGTGPLNHASISRVQRQSASSLTAPVLNSSNSRPRSVSSPAPPHRDAEGISATLTSAVSSSGDGIDNSQPDFGNLRARFQSQASVSSVSLPKPEPPRTKPKPAFNAPKPFIQTMSPPPVQAPRMSLESISSTAITPRFASPHTNSAGTSSPGSSMSSSSRLSSGSFKQPSRLPPTPITPSLVVTRTPTPPRTSPPPRTDTPESERNPFMGSDEDEPTTPRAPSAPTFAPTRSVSAGRDAVLVGGKVAPPPPQRVAPRPDSPQGAPPKLPSRSNSTVSIQEDTPEEKERKHRLDKRRRVVQELLETEISYSKDMVLLQEVYVTDMAESHLFTQADEKIIFTNLADVIALTLDFIALLTPACGGGTEGEYDDSGTFVGEAFLQMISRIRRVFSEYCKRQEASAQYLQELDMRKDLKPFFEACTEKCKGKTTGWDLASLLIKPVQRVLKYPLLINQIHALTPPEHADFENLVTVQKDMLQVAEEINEIKKRKDIVEKIVGSKKKNDSDIVYVHGFNKKFSRTTQQLRQAVGGSEVTVDILFEALLEKFNLQQHLVREFAKYIQTWLVSIKQFFDTQEAFAMTLAEIYGVVPTHRNDEGQSITVIREFHKSLTQFSKTIGRELEGRLKKTVYKSMENFLKLFSGPLQVMKKREKKLLDYDSVRGMKERGETIDKNMLESAEAYSAINEQLVDELPKFLGLTTQYFDLIVMEFSKVQMFFYEQVKAKILEYYVEYMDSAASRDLPTYLAQMNVCEDYIGAMQRPDGPITRLERISLIRNVASTHDMAFYEMRETAQRRKRCASVSLPSRRRSSSNASPITSRPHDDSSSSWHSKSVSHGGRVEMLSSPTELGSFQELTQPRYYPGEDENPFEMPESVFHDGSVTSDDYEPFGNNNGIGSISSNGGLGRNVFGRPLSTSSSSYSFSSLSADPYQQQQQQSDKPPELDEGMDMDEIGIAQALFECTAIYPYSSNEERQLNFEAGESIIVFGLNDDGWYFGKKIGKDVTGWFPASHCIQI</sequence>
<evidence type="ECO:0000256" key="4">
    <source>
        <dbReference type="ARBA" id="ARBA00022443"/>
    </source>
</evidence>
<evidence type="ECO:0000313" key="13">
    <source>
        <dbReference type="EMBL" id="KAG0257678.1"/>
    </source>
</evidence>
<dbReference type="InterPro" id="IPR001331">
    <property type="entry name" value="GDS_CDC24_CS"/>
</dbReference>
<gene>
    <name evidence="13" type="ORF">BG011_003839</name>
</gene>
<feature type="region of interest" description="Disordered" evidence="9">
    <location>
        <begin position="1024"/>
        <end position="1050"/>
    </location>
</feature>
<accession>A0A9P6Q0A8</accession>
<dbReference type="SUPFAM" id="SSF103657">
    <property type="entry name" value="BAR/IMD domain-like"/>
    <property type="match status" value="1"/>
</dbReference>
<feature type="domain" description="SH3" evidence="10">
    <location>
        <begin position="1060"/>
        <end position="1119"/>
    </location>
</feature>
<dbReference type="Gene3D" id="1.20.900.10">
    <property type="entry name" value="Dbl homology (DH) domain"/>
    <property type="match status" value="1"/>
</dbReference>
<comment type="subcellular location">
    <subcellularLocation>
        <location evidence="1">Cell junction</location>
    </subcellularLocation>
    <subcellularLocation>
        <location evidence="2">Golgi apparatus</location>
        <location evidence="2">Golgi stack</location>
    </subcellularLocation>
</comment>